<dbReference type="GO" id="GO:0016020">
    <property type="term" value="C:membrane"/>
    <property type="evidence" value="ECO:0007669"/>
    <property type="project" value="UniProtKB-SubCell"/>
</dbReference>
<dbReference type="PROSITE" id="PS00216">
    <property type="entry name" value="SUGAR_TRANSPORT_1"/>
    <property type="match status" value="1"/>
</dbReference>
<protein>
    <recommendedName>
        <fullName evidence="10">Major facilitator superfamily (MFS) profile domain-containing protein</fullName>
    </recommendedName>
</protein>
<dbReference type="VEuPathDB" id="FungiDB:PV10_06433"/>
<dbReference type="InterPro" id="IPR005829">
    <property type="entry name" value="Sugar_transporter_CS"/>
</dbReference>
<dbReference type="AlphaFoldDB" id="A0A438NHH2"/>
<dbReference type="InterPro" id="IPR020846">
    <property type="entry name" value="MFS_dom"/>
</dbReference>
<comment type="caution">
    <text evidence="11">The sequence shown here is derived from an EMBL/GenBank/DDBJ whole genome shotgun (WGS) entry which is preliminary data.</text>
</comment>
<keyword evidence="5 9" id="KW-1133">Transmembrane helix</keyword>
<dbReference type="SUPFAM" id="SSF103473">
    <property type="entry name" value="MFS general substrate transporter"/>
    <property type="match status" value="1"/>
</dbReference>
<feature type="transmembrane region" description="Helical" evidence="9">
    <location>
        <begin position="67"/>
        <end position="85"/>
    </location>
</feature>
<feature type="transmembrane region" description="Helical" evidence="9">
    <location>
        <begin position="344"/>
        <end position="364"/>
    </location>
</feature>
<feature type="region of interest" description="Disordered" evidence="8">
    <location>
        <begin position="455"/>
        <end position="481"/>
    </location>
</feature>
<evidence type="ECO:0000256" key="8">
    <source>
        <dbReference type="SAM" id="MobiDB-lite"/>
    </source>
</evidence>
<feature type="transmembrane region" description="Helical" evidence="9">
    <location>
        <begin position="385"/>
        <end position="402"/>
    </location>
</feature>
<dbReference type="Pfam" id="PF00083">
    <property type="entry name" value="Sugar_tr"/>
    <property type="match status" value="1"/>
</dbReference>
<evidence type="ECO:0000256" key="9">
    <source>
        <dbReference type="SAM" id="Phobius"/>
    </source>
</evidence>
<evidence type="ECO:0000313" key="12">
    <source>
        <dbReference type="Proteomes" id="UP000288859"/>
    </source>
</evidence>
<dbReference type="PANTHER" id="PTHR48022">
    <property type="entry name" value="PLASTIDIC GLUCOSE TRANSPORTER 4"/>
    <property type="match status" value="1"/>
</dbReference>
<dbReference type="NCBIfam" id="TIGR00879">
    <property type="entry name" value="SP"/>
    <property type="match status" value="1"/>
</dbReference>
<dbReference type="GO" id="GO:0005351">
    <property type="term" value="F:carbohydrate:proton symporter activity"/>
    <property type="evidence" value="ECO:0007669"/>
    <property type="project" value="TreeGrafter"/>
</dbReference>
<evidence type="ECO:0000256" key="6">
    <source>
        <dbReference type="ARBA" id="ARBA00023136"/>
    </source>
</evidence>
<feature type="transmembrane region" description="Helical" evidence="9">
    <location>
        <begin position="157"/>
        <end position="178"/>
    </location>
</feature>
<evidence type="ECO:0000256" key="7">
    <source>
        <dbReference type="RuleBase" id="RU003346"/>
    </source>
</evidence>
<feature type="transmembrane region" description="Helical" evidence="9">
    <location>
        <begin position="414"/>
        <end position="433"/>
    </location>
</feature>
<evidence type="ECO:0000256" key="4">
    <source>
        <dbReference type="ARBA" id="ARBA00022692"/>
    </source>
</evidence>
<dbReference type="InterPro" id="IPR050360">
    <property type="entry name" value="MFS_Sugar_Transporters"/>
</dbReference>
<feature type="transmembrane region" description="Helical" evidence="9">
    <location>
        <begin position="249"/>
        <end position="267"/>
    </location>
</feature>
<keyword evidence="6 9" id="KW-0472">Membrane</keyword>
<dbReference type="InterPro" id="IPR005828">
    <property type="entry name" value="MFS_sugar_transport-like"/>
</dbReference>
<dbReference type="PROSITE" id="PS50850">
    <property type="entry name" value="MFS"/>
    <property type="match status" value="1"/>
</dbReference>
<evidence type="ECO:0000259" key="10">
    <source>
        <dbReference type="PROSITE" id="PS50850"/>
    </source>
</evidence>
<evidence type="ECO:0000256" key="2">
    <source>
        <dbReference type="ARBA" id="ARBA00010992"/>
    </source>
</evidence>
<dbReference type="OrthoDB" id="6133115at2759"/>
<dbReference type="Proteomes" id="UP000288859">
    <property type="component" value="Unassembled WGS sequence"/>
</dbReference>
<name>A0A438NHH2_EXOME</name>
<dbReference type="Gene3D" id="1.20.1250.20">
    <property type="entry name" value="MFS general substrate transporter like domains"/>
    <property type="match status" value="1"/>
</dbReference>
<dbReference type="InterPro" id="IPR036259">
    <property type="entry name" value="MFS_trans_sf"/>
</dbReference>
<reference evidence="11 12" key="1">
    <citation type="submission" date="2017-03" db="EMBL/GenBank/DDBJ databases">
        <title>Genomes of endolithic fungi from Antarctica.</title>
        <authorList>
            <person name="Coleine C."/>
            <person name="Masonjones S."/>
            <person name="Stajich J.E."/>
        </authorList>
    </citation>
    <scope>NUCLEOTIDE SEQUENCE [LARGE SCALE GENOMIC DNA]</scope>
    <source>
        <strain evidence="11 12">CCFEE 6314</strain>
    </source>
</reference>
<accession>A0A438NHH2</accession>
<gene>
    <name evidence="11" type="ORF">B0A52_00528</name>
</gene>
<keyword evidence="4 9" id="KW-0812">Transmembrane</keyword>
<evidence type="ECO:0000256" key="1">
    <source>
        <dbReference type="ARBA" id="ARBA00004141"/>
    </source>
</evidence>
<sequence>METYSWFNVLAVLFASFGLDLDPDPTSPEYGWTNTVISCANGLFFAAGFFGALSTGLISTKLGRIKVFQLGSVVGIIGGVIQTAATSAGMYLAARIITGFAMGQIFVVVPVWTGEIAPPHFRGIMAGMHGCFVNVGYFMANWIGFGCFWASGTSFGWRFPNAVIVLWALLLLAGTFVIPESPRWLVSKGREDEALQILFRLHRDTNDPQNSFAQQELVTIREQIVEDQNQQKLGGRWQLFREKTYRKRLILACMVAVGSQNTGILVINNYNALLYQSLGLSASEALLVGAGYNTWAMLANFGGAFISDRYGRRKLLLIGFISNTSMFVVATGLLARYSETPTRLWAGLALTFLFLYVFCHGVFIDPHCWVVAAEVFPSHLRAQGTGIAIALVTLADVLWLQLAPTAALTIGWRYYLVFIALGIVHTIYFWFWLPETSGLALEDIDMLFGKIPASQEHRQKDEKHEARDEKREAAATSEVVA</sequence>
<feature type="transmembrane region" description="Helical" evidence="9">
    <location>
        <begin position="315"/>
        <end position="338"/>
    </location>
</feature>
<evidence type="ECO:0000256" key="5">
    <source>
        <dbReference type="ARBA" id="ARBA00022989"/>
    </source>
</evidence>
<feature type="transmembrane region" description="Helical" evidence="9">
    <location>
        <begin position="91"/>
        <end position="112"/>
    </location>
</feature>
<feature type="transmembrane region" description="Helical" evidence="9">
    <location>
        <begin position="124"/>
        <end position="151"/>
    </location>
</feature>
<comment type="similarity">
    <text evidence="2 7">Belongs to the major facilitator superfamily. Sugar transporter (TC 2.A.1.1) family.</text>
</comment>
<dbReference type="PANTHER" id="PTHR48022:SF11">
    <property type="entry name" value="MONOSACCHARIDE TRANSPORTER (HXT8), PUTATIVE (AFU_ORTHOLOGUE AFUA_2G08120)-RELATED"/>
    <property type="match status" value="1"/>
</dbReference>
<evidence type="ECO:0000256" key="3">
    <source>
        <dbReference type="ARBA" id="ARBA00022448"/>
    </source>
</evidence>
<proteinExistence type="inferred from homology"/>
<organism evidence="11 12">
    <name type="scientific">Exophiala mesophila</name>
    <name type="common">Black yeast-like fungus</name>
    <dbReference type="NCBI Taxonomy" id="212818"/>
    <lineage>
        <taxon>Eukaryota</taxon>
        <taxon>Fungi</taxon>
        <taxon>Dikarya</taxon>
        <taxon>Ascomycota</taxon>
        <taxon>Pezizomycotina</taxon>
        <taxon>Eurotiomycetes</taxon>
        <taxon>Chaetothyriomycetidae</taxon>
        <taxon>Chaetothyriales</taxon>
        <taxon>Herpotrichiellaceae</taxon>
        <taxon>Exophiala</taxon>
    </lineage>
</organism>
<keyword evidence="3 7" id="KW-0813">Transport</keyword>
<evidence type="ECO:0000313" key="11">
    <source>
        <dbReference type="EMBL" id="RVX75176.1"/>
    </source>
</evidence>
<feature type="compositionally biased region" description="Basic and acidic residues" evidence="8">
    <location>
        <begin position="455"/>
        <end position="473"/>
    </location>
</feature>
<feature type="domain" description="Major facilitator superfamily (MFS) profile" evidence="10">
    <location>
        <begin position="1"/>
        <end position="437"/>
    </location>
</feature>
<comment type="subcellular location">
    <subcellularLocation>
        <location evidence="1">Membrane</location>
        <topology evidence="1">Multi-pass membrane protein</topology>
    </subcellularLocation>
</comment>
<dbReference type="InterPro" id="IPR003663">
    <property type="entry name" value="Sugar/inositol_transpt"/>
</dbReference>
<feature type="transmembrane region" description="Helical" evidence="9">
    <location>
        <begin position="42"/>
        <end position="60"/>
    </location>
</feature>
<dbReference type="EMBL" id="NAJM01000002">
    <property type="protein sequence ID" value="RVX75176.1"/>
    <property type="molecule type" value="Genomic_DNA"/>
</dbReference>